<protein>
    <recommendedName>
        <fullName evidence="1">Phosphatidylinositol-specific phospholipase C X domain-containing protein</fullName>
    </recommendedName>
</protein>
<dbReference type="InterPro" id="IPR001192">
    <property type="entry name" value="PI-PLC_fam"/>
</dbReference>
<dbReference type="GO" id="GO:0051209">
    <property type="term" value="P:release of sequestered calcium ion into cytosol"/>
    <property type="evidence" value="ECO:0007669"/>
    <property type="project" value="TreeGrafter"/>
</dbReference>
<evidence type="ECO:0000259" key="1">
    <source>
        <dbReference type="SMART" id="SM00148"/>
    </source>
</evidence>
<feature type="non-terminal residue" evidence="2">
    <location>
        <position position="1"/>
    </location>
</feature>
<dbReference type="GO" id="GO:0032587">
    <property type="term" value="C:ruffle membrane"/>
    <property type="evidence" value="ECO:0007669"/>
    <property type="project" value="TreeGrafter"/>
</dbReference>
<dbReference type="InterPro" id="IPR000909">
    <property type="entry name" value="PLipase_C_PInositol-sp_X_dom"/>
</dbReference>
<dbReference type="PANTHER" id="PTHR10336:SF25">
    <property type="entry name" value="1-PHOSPHATIDYLINOSITOL 4,5-BISPHOSPHATE PHOSPHODIESTERASE GAMMA-2"/>
    <property type="match status" value="1"/>
</dbReference>
<feature type="domain" description="Phosphatidylinositol-specific phospholipase C X" evidence="1">
    <location>
        <begin position="20"/>
        <end position="105"/>
    </location>
</feature>
<dbReference type="AlphaFoldDB" id="A0A9N7YTT3"/>
<name>A0A9N7YTT3_PLEPL</name>
<keyword evidence="3" id="KW-1185">Reference proteome</keyword>
<gene>
    <name evidence="2" type="ORF">PLEPLA_LOCUS31892</name>
</gene>
<evidence type="ECO:0000313" key="3">
    <source>
        <dbReference type="Proteomes" id="UP001153269"/>
    </source>
</evidence>
<dbReference type="PROSITE" id="PS50007">
    <property type="entry name" value="PIPLC_X_DOMAIN"/>
    <property type="match status" value="1"/>
</dbReference>
<dbReference type="InterPro" id="IPR017946">
    <property type="entry name" value="PLC-like_Pdiesterase_TIM-brl"/>
</dbReference>
<evidence type="ECO:0000313" key="2">
    <source>
        <dbReference type="EMBL" id="CAB1444176.1"/>
    </source>
</evidence>
<organism evidence="2 3">
    <name type="scientific">Pleuronectes platessa</name>
    <name type="common">European plaice</name>
    <dbReference type="NCBI Taxonomy" id="8262"/>
    <lineage>
        <taxon>Eukaryota</taxon>
        <taxon>Metazoa</taxon>
        <taxon>Chordata</taxon>
        <taxon>Craniata</taxon>
        <taxon>Vertebrata</taxon>
        <taxon>Euteleostomi</taxon>
        <taxon>Actinopterygii</taxon>
        <taxon>Neopterygii</taxon>
        <taxon>Teleostei</taxon>
        <taxon>Neoteleostei</taxon>
        <taxon>Acanthomorphata</taxon>
        <taxon>Carangaria</taxon>
        <taxon>Pleuronectiformes</taxon>
        <taxon>Pleuronectoidei</taxon>
        <taxon>Pleuronectidae</taxon>
        <taxon>Pleuronectes</taxon>
    </lineage>
</organism>
<dbReference type="GO" id="GO:0048015">
    <property type="term" value="P:phosphatidylinositol-mediated signaling"/>
    <property type="evidence" value="ECO:0007669"/>
    <property type="project" value="TreeGrafter"/>
</dbReference>
<dbReference type="EMBL" id="CADEAL010003320">
    <property type="protein sequence ID" value="CAB1444176.1"/>
    <property type="molecule type" value="Genomic_DNA"/>
</dbReference>
<comment type="caution">
    <text evidence="2">The sequence shown here is derived from an EMBL/GenBank/DDBJ whole genome shotgun (WGS) entry which is preliminary data.</text>
</comment>
<dbReference type="GO" id="GO:0046488">
    <property type="term" value="P:phosphatidylinositol metabolic process"/>
    <property type="evidence" value="ECO:0007669"/>
    <property type="project" value="TreeGrafter"/>
</dbReference>
<dbReference type="GO" id="GO:0004435">
    <property type="term" value="F:phosphatidylinositol-4,5-bisphosphate phospholipase C activity"/>
    <property type="evidence" value="ECO:0007669"/>
    <property type="project" value="TreeGrafter"/>
</dbReference>
<reference evidence="2" key="1">
    <citation type="submission" date="2020-03" db="EMBL/GenBank/DDBJ databases">
        <authorList>
            <person name="Weist P."/>
        </authorList>
    </citation>
    <scope>NUCLEOTIDE SEQUENCE</scope>
</reference>
<dbReference type="GO" id="GO:0010634">
    <property type="term" value="P:positive regulation of epithelial cell migration"/>
    <property type="evidence" value="ECO:0007669"/>
    <property type="project" value="TreeGrafter"/>
</dbReference>
<dbReference type="Pfam" id="PF00388">
    <property type="entry name" value="PI-PLC-X"/>
    <property type="match status" value="2"/>
</dbReference>
<sequence length="105" mass="11841">MGVDGSQRIGAALPRRFRVRYLTGDQLRSESSTEAYVRCLRLGCRCVERHTFADPLGVTDPLLKTSVDCWEGPGEPIIYHGWTRTTKIKFEDVVKAINEHAFVTS</sequence>
<dbReference type="SMART" id="SM00148">
    <property type="entry name" value="PLCXc"/>
    <property type="match status" value="1"/>
</dbReference>
<dbReference type="SUPFAM" id="SSF51695">
    <property type="entry name" value="PLC-like phosphodiesterases"/>
    <property type="match status" value="1"/>
</dbReference>
<dbReference type="Gene3D" id="3.20.20.190">
    <property type="entry name" value="Phosphatidylinositol (PI) phosphodiesterase"/>
    <property type="match status" value="1"/>
</dbReference>
<dbReference type="Proteomes" id="UP001153269">
    <property type="component" value="Unassembled WGS sequence"/>
</dbReference>
<dbReference type="PANTHER" id="PTHR10336">
    <property type="entry name" value="PHOSPHOINOSITIDE-SPECIFIC PHOSPHOLIPASE C FAMILY PROTEIN"/>
    <property type="match status" value="1"/>
</dbReference>
<accession>A0A9N7YTT3</accession>
<proteinExistence type="predicted"/>